<dbReference type="SMART" id="SM00329">
    <property type="entry name" value="BPI2"/>
    <property type="match status" value="1"/>
</dbReference>
<organism evidence="2 3">
    <name type="scientific">Anas platyrhynchos platyrhynchos</name>
    <name type="common">Northern mallard</name>
    <dbReference type="NCBI Taxonomy" id="8840"/>
    <lineage>
        <taxon>Eukaryota</taxon>
        <taxon>Metazoa</taxon>
        <taxon>Chordata</taxon>
        <taxon>Craniata</taxon>
        <taxon>Vertebrata</taxon>
        <taxon>Euteleostomi</taxon>
        <taxon>Archelosauria</taxon>
        <taxon>Archosauria</taxon>
        <taxon>Dinosauria</taxon>
        <taxon>Saurischia</taxon>
        <taxon>Theropoda</taxon>
        <taxon>Coelurosauria</taxon>
        <taxon>Aves</taxon>
        <taxon>Neognathae</taxon>
        <taxon>Galloanserae</taxon>
        <taxon>Anseriformes</taxon>
        <taxon>Anatidae</taxon>
        <taxon>Anatinae</taxon>
        <taxon>Anas</taxon>
    </lineage>
</organism>
<dbReference type="Gene3D" id="3.15.20.10">
    <property type="entry name" value="Bactericidal permeability-increasing protein, domain 2"/>
    <property type="match status" value="1"/>
</dbReference>
<dbReference type="InterPro" id="IPR051660">
    <property type="entry name" value="BPI_fold-BPI/LBP"/>
</dbReference>
<dbReference type="Pfam" id="PF01273">
    <property type="entry name" value="LBP_BPI_CETP"/>
    <property type="match status" value="1"/>
</dbReference>
<feature type="domain" description="Lipid-binding serum glycoprotein C-terminal" evidence="1">
    <location>
        <begin position="239"/>
        <end position="434"/>
    </location>
</feature>
<proteinExistence type="predicted"/>
<dbReference type="STRING" id="8840.ENSAPLP00000025115"/>
<dbReference type="PANTHER" id="PTHR46019">
    <property type="entry name" value="BPI FOLD-CONTAINING FAMILY B MEMBER 4-RELATED"/>
    <property type="match status" value="1"/>
</dbReference>
<evidence type="ECO:0000313" key="3">
    <source>
        <dbReference type="Proteomes" id="UP000016666"/>
    </source>
</evidence>
<dbReference type="InterPro" id="IPR017942">
    <property type="entry name" value="Lipid-bd_serum_glycop_N"/>
</dbReference>
<reference evidence="2 3" key="1">
    <citation type="submission" date="2017-10" db="EMBL/GenBank/DDBJ databases">
        <title>A new Pekin duck reference genome.</title>
        <authorList>
            <person name="Hou Z.-C."/>
            <person name="Zhou Z.-K."/>
            <person name="Zhu F."/>
            <person name="Hou S.-S."/>
        </authorList>
    </citation>
    <scope>NUCLEOTIDE SEQUENCE [LARGE SCALE GENOMIC DNA]</scope>
</reference>
<dbReference type="InterPro" id="IPR001124">
    <property type="entry name" value="Lipid-bd_serum_glycop_C"/>
</dbReference>
<dbReference type="SUPFAM" id="SSF55394">
    <property type="entry name" value="Bactericidal permeability-increasing protein, BPI"/>
    <property type="match status" value="2"/>
</dbReference>
<dbReference type="Gene3D" id="3.15.10.10">
    <property type="entry name" value="Bactericidal permeability-increasing protein, domain 1"/>
    <property type="match status" value="1"/>
</dbReference>
<dbReference type="GeneTree" id="ENSGT01100000263546"/>
<evidence type="ECO:0000259" key="1">
    <source>
        <dbReference type="SMART" id="SM00329"/>
    </source>
</evidence>
<keyword evidence="3" id="KW-1185">Reference proteome</keyword>
<dbReference type="Pfam" id="PF02886">
    <property type="entry name" value="LBP_BPI_CETP_C"/>
    <property type="match status" value="1"/>
</dbReference>
<evidence type="ECO:0000313" key="2">
    <source>
        <dbReference type="Ensembl" id="ENSAPLP00000025115.1"/>
    </source>
</evidence>
<dbReference type="GO" id="GO:0008289">
    <property type="term" value="F:lipid binding"/>
    <property type="evidence" value="ECO:0007669"/>
    <property type="project" value="InterPro"/>
</dbReference>
<dbReference type="AlphaFoldDB" id="A0A493THH7"/>
<dbReference type="Proteomes" id="UP000016666">
    <property type="component" value="Chromosome 21"/>
</dbReference>
<name>A0A493THH7_ANAPP</name>
<dbReference type="InterPro" id="IPR017943">
    <property type="entry name" value="Bactericidal_perm-incr_a/b_dom"/>
</dbReference>
<dbReference type="Ensembl" id="ENSAPLT00000030106.1">
    <property type="protein sequence ID" value="ENSAPLP00000025115.1"/>
    <property type="gene ID" value="ENSAPLG00000017837.1"/>
</dbReference>
<protein>
    <recommendedName>
        <fullName evidence="1">Lipid-binding serum glycoprotein C-terminal domain-containing protein</fullName>
    </recommendedName>
</protein>
<reference evidence="2" key="3">
    <citation type="submission" date="2025-09" db="UniProtKB">
        <authorList>
            <consortium name="Ensembl"/>
        </authorList>
    </citation>
    <scope>IDENTIFICATION</scope>
</reference>
<dbReference type="PANTHER" id="PTHR46019:SF4">
    <property type="entry name" value="BPI FOLD-CONTAINING FAMILY B MEMBER 4"/>
    <property type="match status" value="1"/>
</dbReference>
<reference evidence="2" key="2">
    <citation type="submission" date="2025-08" db="UniProtKB">
        <authorList>
            <consortium name="Ensembl"/>
        </authorList>
    </citation>
    <scope>IDENTIFICATION</scope>
</reference>
<accession>A0A493THH7</accession>
<sequence length="434" mass="46016">RAFVDPTGNLPTCELGQVPVEEGAYPHKDPGLFLVGFFLTVRSTASCASRRLSGDEVVEAFWNCLFLWPALAVPGSLVRFVLRRQPRGNAERLHLVRVRLPKLSVALLPGIGVQLAIAARLDLSGNCLVGLLSELIDISVDVTITANIKCTNFELGAVQVVIDDCFCILGAVKIKLLSGLLSLSVNDLVLNQLTATLPGLLCPVIDIIVNLVNIQFLGTLNAVIPVGTVGTIHYQLASLPFTSGLYLGMDLDGAVQQVQPQTFTCTPEAFSGAKQLQDAVLTLFPSGCSSCSMNSPLSIRIELFGKPLILLENNKATVELSVMIQVFIKRLDGSILNLLLLKADLGLNVHVSISGSSLVLALSLGSTSLSLESSDVGISDISSLKPHCSQLLAETLLPLINGCLGVGIPLPNVLGIPLVKVDIQILVGLLVILV</sequence>